<keyword evidence="4" id="KW-1185">Reference proteome</keyword>
<dbReference type="EMBL" id="CP064760">
    <property type="protein sequence ID" value="QPE06121.1"/>
    <property type="molecule type" value="Genomic_DNA"/>
</dbReference>
<dbReference type="InterPro" id="IPR039374">
    <property type="entry name" value="SIP_fam"/>
</dbReference>
<sequence>MIGVTIGSPDFEAYDYIGWDQMFRFFFRRPGQDSLRLPTWSNDGWMAQWFMMSAQTRPHVRLYTARAFRPDLHELDIEFVAHGDSSPASGWASRVKPGEPVGILDEGITYQPPSSEGWQLLVGDESALPAILAIIDRAPADLRARVFLEVPHAEDVREVPRPEGVSIHWLPREDNEAIPGQLALRTITTASLPATNPSYSYVAGESGLATGARRFLVNELGVPKADVTFQGYWRHGKASPG</sequence>
<gene>
    <name evidence="3" type="ORF">IT882_13920</name>
</gene>
<dbReference type="Gene3D" id="2.40.30.10">
    <property type="entry name" value="Translation factors"/>
    <property type="match status" value="1"/>
</dbReference>
<evidence type="ECO:0000313" key="4">
    <source>
        <dbReference type="Proteomes" id="UP000594480"/>
    </source>
</evidence>
<feature type="domain" description="Siderophore-interacting FAD-binding" evidence="2">
    <location>
        <begin position="1"/>
        <end position="105"/>
    </location>
</feature>
<dbReference type="Gene3D" id="3.40.50.80">
    <property type="entry name" value="Nucleotide-binding domain of ferredoxin-NADP reductase (FNR) module"/>
    <property type="match status" value="1"/>
</dbReference>
<dbReference type="PANTHER" id="PTHR30157">
    <property type="entry name" value="FERRIC REDUCTASE, NADPH-DEPENDENT"/>
    <property type="match status" value="1"/>
</dbReference>
<evidence type="ECO:0000259" key="1">
    <source>
        <dbReference type="Pfam" id="PF04954"/>
    </source>
</evidence>
<dbReference type="AlphaFoldDB" id="A0A7S8RIF5"/>
<dbReference type="PANTHER" id="PTHR30157:SF0">
    <property type="entry name" value="NADPH-DEPENDENT FERRIC-CHELATE REDUCTASE"/>
    <property type="match status" value="1"/>
</dbReference>
<dbReference type="InterPro" id="IPR013113">
    <property type="entry name" value="SIP_FAD-bd"/>
</dbReference>
<name>A0A7S8RIF5_9MICO</name>
<accession>A0A7S8RIF5</accession>
<dbReference type="Proteomes" id="UP000594480">
    <property type="component" value="Chromosome"/>
</dbReference>
<dbReference type="CDD" id="cd06193">
    <property type="entry name" value="siderophore_interacting"/>
    <property type="match status" value="1"/>
</dbReference>
<evidence type="ECO:0000259" key="2">
    <source>
        <dbReference type="Pfam" id="PF08021"/>
    </source>
</evidence>
<organism evidence="3 4">
    <name type="scientific">Microbacterium schleiferi</name>
    <dbReference type="NCBI Taxonomy" id="69362"/>
    <lineage>
        <taxon>Bacteria</taxon>
        <taxon>Bacillati</taxon>
        <taxon>Actinomycetota</taxon>
        <taxon>Actinomycetes</taxon>
        <taxon>Micrococcales</taxon>
        <taxon>Microbacteriaceae</taxon>
        <taxon>Microbacterium</taxon>
    </lineage>
</organism>
<dbReference type="Pfam" id="PF04954">
    <property type="entry name" value="SIP"/>
    <property type="match status" value="1"/>
</dbReference>
<reference evidence="3 4" key="1">
    <citation type="submission" date="2020-11" db="EMBL/GenBank/DDBJ databases">
        <title>Amino acid is mineralized and recycled by bacteria in oceanic microbiome.</title>
        <authorList>
            <person name="Zheng L.Y."/>
        </authorList>
    </citation>
    <scope>NUCLEOTIDE SEQUENCE [LARGE SCALE GENOMIC DNA]</scope>
    <source>
        <strain evidence="3 4">A32-1</strain>
    </source>
</reference>
<evidence type="ECO:0000313" key="3">
    <source>
        <dbReference type="EMBL" id="QPE06121.1"/>
    </source>
</evidence>
<dbReference type="Pfam" id="PF08021">
    <property type="entry name" value="FAD_binding_9"/>
    <property type="match status" value="1"/>
</dbReference>
<protein>
    <submittedName>
        <fullName evidence="3">Siderophore-interacting protein</fullName>
    </submittedName>
</protein>
<dbReference type="InterPro" id="IPR039261">
    <property type="entry name" value="FNR_nucleotide-bd"/>
</dbReference>
<dbReference type="KEGG" id="msf:IT882_13920"/>
<proteinExistence type="predicted"/>
<dbReference type="InterPro" id="IPR007037">
    <property type="entry name" value="SIP_rossman_dom"/>
</dbReference>
<feature type="domain" description="SIP-like Rossmann fold" evidence="1">
    <location>
        <begin position="118"/>
        <end position="236"/>
    </location>
</feature>